<sequence>MHALSFSCFINRVDPLFKHLKFSNSCLSLPSHPSASQLANVVEMFSGIIHVIPLRAYNILHC</sequence>
<dbReference type="EMBL" id="GEDG01018339">
    <property type="protein sequence ID" value="JAP20876.1"/>
    <property type="molecule type" value="Transcribed_RNA"/>
</dbReference>
<dbReference type="AlphaFoldDB" id="A0A0V0HKA5"/>
<protein>
    <submittedName>
        <fullName evidence="1">Putative ovule protein</fullName>
    </submittedName>
</protein>
<organism evidence="1">
    <name type="scientific">Solanum chacoense</name>
    <name type="common">Chaco potato</name>
    <dbReference type="NCBI Taxonomy" id="4108"/>
    <lineage>
        <taxon>Eukaryota</taxon>
        <taxon>Viridiplantae</taxon>
        <taxon>Streptophyta</taxon>
        <taxon>Embryophyta</taxon>
        <taxon>Tracheophyta</taxon>
        <taxon>Spermatophyta</taxon>
        <taxon>Magnoliopsida</taxon>
        <taxon>eudicotyledons</taxon>
        <taxon>Gunneridae</taxon>
        <taxon>Pentapetalae</taxon>
        <taxon>asterids</taxon>
        <taxon>lamiids</taxon>
        <taxon>Solanales</taxon>
        <taxon>Solanaceae</taxon>
        <taxon>Solanoideae</taxon>
        <taxon>Solaneae</taxon>
        <taxon>Solanum</taxon>
    </lineage>
</organism>
<evidence type="ECO:0000313" key="1">
    <source>
        <dbReference type="EMBL" id="JAP20876.1"/>
    </source>
</evidence>
<reference evidence="1" key="1">
    <citation type="submission" date="2015-12" db="EMBL/GenBank/DDBJ databases">
        <title>Gene expression during late stages of embryo sac development: a critical building block for successful pollen-pistil interactions.</title>
        <authorList>
            <person name="Liu Y."/>
            <person name="Joly V."/>
            <person name="Sabar M."/>
            <person name="Matton D.P."/>
        </authorList>
    </citation>
    <scope>NUCLEOTIDE SEQUENCE</scope>
</reference>
<accession>A0A0V0HKA5</accession>
<proteinExistence type="predicted"/>
<name>A0A0V0HKA5_SOLCH</name>